<proteinExistence type="predicted"/>
<reference evidence="1" key="7">
    <citation type="journal article" date="2017" name="Sci. Rep.">
        <title>Genomic features, phylogenetic relationships, and comparative genomics of Elizabethkingia anophelis strain EM361-97 isolated in Taiwan.</title>
        <authorList>
            <person name="Lin J.N."/>
            <person name="Lai C.H."/>
            <person name="Yang C.H."/>
            <person name="Huang Y.H."/>
            <person name="Lin H.H."/>
        </authorList>
    </citation>
    <scope>NUCLEOTIDE SEQUENCE</scope>
</reference>
<dbReference type="AlphaFoldDB" id="A0A455ZF46"/>
<reference evidence="1" key="2">
    <citation type="journal article" date="2014" name="PLoS ONE">
        <title>Insights from the genome annotation of Elizabethkingia anophelis from the malaria vector Anopheles gambiae.</title>
        <authorList>
            <person name="Kukutla P."/>
            <person name="Lindberg B.G."/>
            <person name="Pei D."/>
            <person name="Rayl M."/>
            <person name="Yu W."/>
            <person name="Steritz M."/>
            <person name="Faye I."/>
            <person name="Xu J."/>
        </authorList>
    </citation>
    <scope>NUCLEOTIDE SEQUENCE</scope>
</reference>
<accession>A0A455ZF46</accession>
<dbReference type="EMBL" id="NWGY01000001">
    <property type="protein sequence ID" value="MDV3662692.1"/>
    <property type="molecule type" value="Genomic_DNA"/>
</dbReference>
<organism evidence="1">
    <name type="scientific">Elizabethkingia anophelis</name>
    <dbReference type="NCBI Taxonomy" id="1117645"/>
    <lineage>
        <taxon>Bacteria</taxon>
        <taxon>Pseudomonadati</taxon>
        <taxon>Bacteroidota</taxon>
        <taxon>Flavobacteriia</taxon>
        <taxon>Flavobacteriales</taxon>
        <taxon>Weeksellaceae</taxon>
        <taxon>Elizabethkingia</taxon>
    </lineage>
</organism>
<protein>
    <submittedName>
        <fullName evidence="1">Uncharacterized protein</fullName>
    </submittedName>
</protein>
<evidence type="ECO:0000313" key="2">
    <source>
        <dbReference type="EMBL" id="MDV3662692.1"/>
    </source>
</evidence>
<reference evidence="1" key="3">
    <citation type="journal article" date="2016" name="Genome Announc.">
        <title>Complete Genome Sequences of Four Strains from the 2015-2016 Elizabethkingia anophelis Outbreak.</title>
        <authorList>
            <person name="Nicholson A.C."/>
            <person name="Whitney A.M."/>
            <person name="Emery B.D."/>
            <person name="Bell M.E."/>
            <person name="Gartin J.T."/>
            <person name="Humrighouse B.W."/>
            <person name="Loparev V.N."/>
            <person name="Batra D."/>
            <person name="Sheth M."/>
            <person name="Rowe L.A."/>
            <person name="Juieng P."/>
            <person name="Knipe K."/>
            <person name="Gulvik C."/>
            <person name="McQuiston J.R."/>
        </authorList>
    </citation>
    <scope>NUCLEOTIDE SEQUENCE</scope>
</reference>
<reference evidence="1" key="8">
    <citation type="journal article" date="2018" name="J. ISSAAS">
        <title>In Silico Identification of Three Types of Integrative and Conjugative Elements (ICEs) in Elizabethkingia anophelis Strains Isolated from Around the World.</title>
        <authorList>
            <person name="Xu J."/>
            <person name="Pei D."/>
            <person name="Nicholson A."/>
            <person name="Lan Y."/>
            <person name="Xia Q."/>
        </authorList>
    </citation>
    <scope>NUCLEOTIDE SEQUENCE</scope>
</reference>
<reference evidence="1" key="4">
    <citation type="journal article" date="2016" name="Sci. Rep.">
        <title>Genomic epidemiology and global diversity of the emerging bacterial pathogen Elizabethkingia anophelis.</title>
        <authorList>
            <person name="Breurec S."/>
            <person name="Criscuolo A."/>
            <person name="Diancourt L."/>
            <person name="Rendueles O."/>
            <person name="Vandenbogaert M."/>
            <person name="Passet V."/>
            <person name="Caro V."/>
            <person name="Rocha E.P."/>
            <person name="Touchon M."/>
            <person name="Brisse S."/>
        </authorList>
    </citation>
    <scope>NUCLEOTIDE SEQUENCE</scope>
</reference>
<gene>
    <name evidence="1" type="primary">ICEEaII(8)_FMS-007_51707_51333</name>
    <name evidence="2" type="ORF">CMU51_01290</name>
</gene>
<reference evidence="1" key="1">
    <citation type="journal article" date="2014" name="Genome Biol. Evol.">
        <title>Comparative genomic analysis of malaria mosquito vector-associated novel pathogen Elizabethkingia anophelis.</title>
        <authorList>
            <person name="Teo J."/>
            <person name="Tan S.Y."/>
            <person name="Liu Y."/>
            <person name="Tay M."/>
            <person name="Ding Y."/>
            <person name="Li Y."/>
            <person name="Kjelleberg S."/>
            <person name="Givskov M."/>
            <person name="Lin R.T."/>
            <person name="Yang L."/>
        </authorList>
    </citation>
    <scope>NUCLEOTIDE SEQUENCE</scope>
</reference>
<dbReference type="RefSeq" id="WP_047034068.1">
    <property type="nucleotide sequence ID" value="NZ_MAHP01000026.1"/>
</dbReference>
<reference evidence="1" key="6">
    <citation type="journal article" date="2017" name="Nat. Commun.">
        <title>Evolutionary dynamics and genomic features of the Elizabethkingia anophelis 2015 to 2016 Wisconsin outbreak strain.</title>
        <authorList>
            <person name="Perrin A."/>
            <person name="Larsonneur E."/>
            <person name="Nicholson A.C."/>
            <person name="Edwards D.J."/>
            <person name="Gundlach K.M."/>
            <person name="Whitney A.M."/>
            <person name="Gulvik C.A."/>
            <person name="Bell M.E."/>
            <person name="Rendueles O."/>
            <person name="Cury J."/>
            <person name="Hugon P."/>
            <person name="Clermont D."/>
            <person name="Enouf V."/>
            <person name="Loparev V."/>
            <person name="Juieng P."/>
            <person name="Monson T."/>
            <person name="Warshauer D."/>
            <person name="Elbadawi L.I."/>
            <person name="Walters M.S."/>
            <person name="Crist M.B."/>
            <person name="Noble-Wang J."/>
            <person name="Borlaug G."/>
            <person name="Rocha E.P.C."/>
            <person name="Criscuolo A."/>
            <person name="Touchon M."/>
            <person name="Davis J.P."/>
            <person name="Holt K.E."/>
            <person name="McQuiston J.R."/>
            <person name="Brisse S."/>
        </authorList>
    </citation>
    <scope>NUCLEOTIDE SEQUENCE</scope>
</reference>
<reference evidence="2" key="9">
    <citation type="submission" date="2023-02" db="EMBL/GenBank/DDBJ databases">
        <title>Elizabethkingia anophelis draft genomes.</title>
        <authorList>
            <person name="Nicholson A.C."/>
            <person name="Whitney A.M."/>
            <person name="Humrighouse B.W."/>
            <person name="Villarma A."/>
            <person name="Bell M."/>
            <person name="Mcquiston J."/>
        </authorList>
    </citation>
    <scope>NUCLEOTIDE SEQUENCE</scope>
    <source>
        <strain evidence="2">B4955</strain>
    </source>
</reference>
<dbReference type="EMBL" id="BK010602">
    <property type="protein sequence ID" value="DAC75295.1"/>
    <property type="molecule type" value="Genomic_DNA"/>
</dbReference>
<name>A0A455ZF46_9FLAO</name>
<evidence type="ECO:0000313" key="1">
    <source>
        <dbReference type="EMBL" id="DAC75295.1"/>
    </source>
</evidence>
<dbReference type="Proteomes" id="UP001189000">
    <property type="component" value="Unassembled WGS sequence"/>
</dbReference>
<reference evidence="1" key="5">
    <citation type="journal article" date="2017" name="Genome Announc.">
        <title>Complete Circularized Genome Sequences of Four Strains of Elizabethkingia anophelis, Including Two Novel Strains Isolated from Wild-Caught Anopheles sinensis.</title>
        <authorList>
            <person name="Pei D."/>
            <person name="Nicholson A.C."/>
            <person name="Jiang J."/>
            <person name="Chen H."/>
            <person name="Whitney A.M."/>
            <person name="Villarma A."/>
            <person name="Bell M."/>
            <person name="Humrighouse B."/>
            <person name="Rowe L.A."/>
            <person name="Sheth M."/>
            <person name="Batra D."/>
            <person name="Juieng P."/>
            <person name="Loparev V.N."/>
            <person name="McQuiston J.R."/>
            <person name="Lan Y."/>
            <person name="Ma Y."/>
            <person name="Xu J."/>
        </authorList>
    </citation>
    <scope>NUCLEOTIDE SEQUENCE</scope>
</reference>
<sequence length="124" mass="14492">MKQKIYLSLTDNDIKALKAFVETKGSDDLKSLLKLQIEKEDQDSYIRHNAYLALSDMSGFKTEDFNDNSHLTYDLGLRLYHKRALKNYFQKIVNDLKSEKLITVKECENLEKVKDCLELIKSKL</sequence>